<gene>
    <name evidence="2" type="ORF">WKI299_LOCUS7091</name>
</gene>
<sequence length="363" mass="39690">MILFENDNDNVSKLELELESEPKEEQAYLLLKEKMILNYSPVINPRGRPRGRDILPDEEKVSVSFEHVQQQIGGNDCRLFALAFATSHCYKDVPSLMFYDQLSLRDHYVKSPATTRNTTSSPISTTTSIGIINTTTRPIATTERSSSATTYISTGDTPCSNLFRVLTIMSLFCYKSFRAPVCFPLVSAGNSVCPTGYQNSTVSPTVVASITTSSLAPSTIVNSTYSSAWTTNSQKFARISGGVANYYYEAIRVIVNTSGNYNITSSSNIDTYGYLYASSFYPSNISLNLIAQDDDSGGNLQFKFTRFFDSSVVYILVATTYSGGVMAPFSIIVSGPSRVSLLYTNTTSVTPMNITTATIASTT</sequence>
<proteinExistence type="predicted"/>
<reference evidence="2" key="1">
    <citation type="submission" date="2021-02" db="EMBL/GenBank/DDBJ databases">
        <authorList>
            <person name="Nowell W R."/>
        </authorList>
    </citation>
    <scope>NUCLEOTIDE SEQUENCE</scope>
</reference>
<evidence type="ECO:0000313" key="2">
    <source>
        <dbReference type="EMBL" id="CAF2033505.1"/>
    </source>
</evidence>
<dbReference type="EMBL" id="CAJNRF010002091">
    <property type="protein sequence ID" value="CAF2033505.1"/>
    <property type="molecule type" value="Genomic_DNA"/>
</dbReference>
<keyword evidence="1" id="KW-1133">Transmembrane helix</keyword>
<keyword evidence="1" id="KW-0472">Membrane</keyword>
<dbReference type="Proteomes" id="UP000663856">
    <property type="component" value="Unassembled WGS sequence"/>
</dbReference>
<organism evidence="2 3">
    <name type="scientific">Rotaria magnacalcarata</name>
    <dbReference type="NCBI Taxonomy" id="392030"/>
    <lineage>
        <taxon>Eukaryota</taxon>
        <taxon>Metazoa</taxon>
        <taxon>Spiralia</taxon>
        <taxon>Gnathifera</taxon>
        <taxon>Rotifera</taxon>
        <taxon>Eurotatoria</taxon>
        <taxon>Bdelloidea</taxon>
        <taxon>Philodinida</taxon>
        <taxon>Philodinidae</taxon>
        <taxon>Rotaria</taxon>
    </lineage>
</organism>
<comment type="caution">
    <text evidence="2">The sequence shown here is derived from an EMBL/GenBank/DDBJ whole genome shotgun (WGS) entry which is preliminary data.</text>
</comment>
<dbReference type="AlphaFoldDB" id="A0A816NHT8"/>
<evidence type="ECO:0000313" key="3">
    <source>
        <dbReference type="Proteomes" id="UP000663856"/>
    </source>
</evidence>
<keyword evidence="1" id="KW-0812">Transmembrane</keyword>
<feature type="transmembrane region" description="Helical" evidence="1">
    <location>
        <begin position="312"/>
        <end position="333"/>
    </location>
</feature>
<evidence type="ECO:0000256" key="1">
    <source>
        <dbReference type="SAM" id="Phobius"/>
    </source>
</evidence>
<accession>A0A816NHT8</accession>
<name>A0A816NHT8_9BILA</name>
<protein>
    <submittedName>
        <fullName evidence="2">Uncharacterized protein</fullName>
    </submittedName>
</protein>